<dbReference type="EMBL" id="CATNWA010014136">
    <property type="protein sequence ID" value="CAI9567941.1"/>
    <property type="molecule type" value="Genomic_DNA"/>
</dbReference>
<sequence>AYASGCDVVILGSDFERLQVIPGVQHGNVLVGCVDCSMQQGRIAASYGNVICIFEPVNLLKQKSSQLQGSRTQWQKSGHIVLDSVAHNLTWDPAGTRLLIGSSSLQLWSSTSLEKLSNEDCQENTDTDFANWKCVWQCRTAFSVHLMKFSPDGEFFATAGKDDCLVKVWYNTESW</sequence>
<dbReference type="InterPro" id="IPR015943">
    <property type="entry name" value="WD40/YVTN_repeat-like_dom_sf"/>
</dbReference>
<evidence type="ECO:0000256" key="1">
    <source>
        <dbReference type="ARBA" id="ARBA00022737"/>
    </source>
</evidence>
<proteinExistence type="predicted"/>
<reference evidence="2" key="1">
    <citation type="submission" date="2023-05" db="EMBL/GenBank/DDBJ databases">
        <authorList>
            <person name="Stuckert A."/>
        </authorList>
    </citation>
    <scope>NUCLEOTIDE SEQUENCE</scope>
</reference>
<keyword evidence="3" id="KW-1185">Reference proteome</keyword>
<dbReference type="Proteomes" id="UP001162483">
    <property type="component" value="Unassembled WGS sequence"/>
</dbReference>
<dbReference type="Gene3D" id="2.130.10.10">
    <property type="entry name" value="YVTN repeat-like/Quinoprotein amine dehydrogenase"/>
    <property type="match status" value="1"/>
</dbReference>
<dbReference type="InterPro" id="IPR036322">
    <property type="entry name" value="WD40_repeat_dom_sf"/>
</dbReference>
<name>A0ABN9D5Z4_9NEOB</name>
<protein>
    <submittedName>
        <fullName evidence="2">Uncharacterized protein</fullName>
    </submittedName>
</protein>
<organism evidence="2 3">
    <name type="scientific">Staurois parvus</name>
    <dbReference type="NCBI Taxonomy" id="386267"/>
    <lineage>
        <taxon>Eukaryota</taxon>
        <taxon>Metazoa</taxon>
        <taxon>Chordata</taxon>
        <taxon>Craniata</taxon>
        <taxon>Vertebrata</taxon>
        <taxon>Euteleostomi</taxon>
        <taxon>Amphibia</taxon>
        <taxon>Batrachia</taxon>
        <taxon>Anura</taxon>
        <taxon>Neobatrachia</taxon>
        <taxon>Ranoidea</taxon>
        <taxon>Ranidae</taxon>
        <taxon>Staurois</taxon>
    </lineage>
</organism>
<evidence type="ECO:0000313" key="2">
    <source>
        <dbReference type="EMBL" id="CAI9567941.1"/>
    </source>
</evidence>
<feature type="non-terminal residue" evidence="2">
    <location>
        <position position="1"/>
    </location>
</feature>
<dbReference type="PANTHER" id="PTHR13950">
    <property type="entry name" value="RABCONNECTIN-RELATED"/>
    <property type="match status" value="1"/>
</dbReference>
<dbReference type="PANTHER" id="PTHR13950:SF12">
    <property type="entry name" value="DMX-LIKE PROTEIN 1"/>
    <property type="match status" value="1"/>
</dbReference>
<accession>A0ABN9D5Z4</accession>
<feature type="non-terminal residue" evidence="2">
    <location>
        <position position="175"/>
    </location>
</feature>
<comment type="caution">
    <text evidence="2">The sequence shown here is derived from an EMBL/GenBank/DDBJ whole genome shotgun (WGS) entry which is preliminary data.</text>
</comment>
<dbReference type="SUPFAM" id="SSF50978">
    <property type="entry name" value="WD40 repeat-like"/>
    <property type="match status" value="1"/>
</dbReference>
<keyword evidence="1" id="KW-0677">Repeat</keyword>
<evidence type="ECO:0000313" key="3">
    <source>
        <dbReference type="Proteomes" id="UP001162483"/>
    </source>
</evidence>
<dbReference type="InterPro" id="IPR052208">
    <property type="entry name" value="DmX-like/RAVE_component"/>
</dbReference>
<gene>
    <name evidence="2" type="ORF">SPARVUS_LOCUS6621945</name>
</gene>